<protein>
    <submittedName>
        <fullName evidence="2">Uncharacterized protein</fullName>
    </submittedName>
</protein>
<evidence type="ECO:0000313" key="2">
    <source>
        <dbReference type="EnsemblPlants" id="EMT11955"/>
    </source>
</evidence>
<evidence type="ECO:0000256" key="1">
    <source>
        <dbReference type="SAM" id="MobiDB-lite"/>
    </source>
</evidence>
<feature type="region of interest" description="Disordered" evidence="1">
    <location>
        <begin position="52"/>
        <end position="75"/>
    </location>
</feature>
<reference evidence="2" key="1">
    <citation type="submission" date="2015-06" db="UniProtKB">
        <authorList>
            <consortium name="EnsemblPlants"/>
        </authorList>
    </citation>
    <scope>IDENTIFICATION</scope>
</reference>
<dbReference type="EnsemblPlants" id="EMT11955">
    <property type="protein sequence ID" value="EMT11955"/>
    <property type="gene ID" value="F775_24232"/>
</dbReference>
<name>M8BE47_AEGTA</name>
<accession>M8BE47</accession>
<feature type="region of interest" description="Disordered" evidence="1">
    <location>
        <begin position="115"/>
        <end position="136"/>
    </location>
</feature>
<sequence>MATEGRNIAIYGETPDGLEDDGSLEQERLLAVPMVVAAVMARMVVAAVRTCPRRSRHPSQVVQPSHKKLHTRGKGLTKHHQEIAECFNRRGELSCGLDGDVGAVQEACWARPFQGSEPGQARQGRGSMEGVHDSGSTRKNPLCAAELCAPFPNMAPGSPIRVAAGRVVMDDNEATVPLI</sequence>
<feature type="compositionally biased region" description="Basic residues" evidence="1">
    <location>
        <begin position="65"/>
        <end position="75"/>
    </location>
</feature>
<organism evidence="2">
    <name type="scientific">Aegilops tauschii</name>
    <name type="common">Tausch's goatgrass</name>
    <name type="synonym">Aegilops squarrosa</name>
    <dbReference type="NCBI Taxonomy" id="37682"/>
    <lineage>
        <taxon>Eukaryota</taxon>
        <taxon>Viridiplantae</taxon>
        <taxon>Streptophyta</taxon>
        <taxon>Embryophyta</taxon>
        <taxon>Tracheophyta</taxon>
        <taxon>Spermatophyta</taxon>
        <taxon>Magnoliopsida</taxon>
        <taxon>Liliopsida</taxon>
        <taxon>Poales</taxon>
        <taxon>Poaceae</taxon>
        <taxon>BOP clade</taxon>
        <taxon>Pooideae</taxon>
        <taxon>Triticodae</taxon>
        <taxon>Triticeae</taxon>
        <taxon>Triticinae</taxon>
        <taxon>Aegilops</taxon>
    </lineage>
</organism>
<dbReference type="AlphaFoldDB" id="M8BE47"/>
<proteinExistence type="predicted"/>